<keyword evidence="4" id="KW-1185">Reference proteome</keyword>
<dbReference type="InterPro" id="IPR036291">
    <property type="entry name" value="NAD(P)-bd_dom_sf"/>
</dbReference>
<protein>
    <submittedName>
        <fullName evidence="3">Uncharacterized protein</fullName>
    </submittedName>
</protein>
<evidence type="ECO:0000313" key="3">
    <source>
        <dbReference type="EMBL" id="CAG8068781.1"/>
    </source>
</evidence>
<evidence type="ECO:0000256" key="1">
    <source>
        <dbReference type="ARBA" id="ARBA00006484"/>
    </source>
</evidence>
<dbReference type="Gene3D" id="3.40.50.720">
    <property type="entry name" value="NAD(P)-binding Rossmann-like Domain"/>
    <property type="match status" value="1"/>
</dbReference>
<dbReference type="GO" id="GO:0016614">
    <property type="term" value="F:oxidoreductase activity, acting on CH-OH group of donors"/>
    <property type="evidence" value="ECO:0007669"/>
    <property type="project" value="UniProtKB-ARBA"/>
</dbReference>
<organism evidence="3 4">
    <name type="scientific">Penicillium olsonii</name>
    <dbReference type="NCBI Taxonomy" id="99116"/>
    <lineage>
        <taxon>Eukaryota</taxon>
        <taxon>Fungi</taxon>
        <taxon>Dikarya</taxon>
        <taxon>Ascomycota</taxon>
        <taxon>Pezizomycotina</taxon>
        <taxon>Eurotiomycetes</taxon>
        <taxon>Eurotiomycetidae</taxon>
        <taxon>Eurotiales</taxon>
        <taxon>Aspergillaceae</taxon>
        <taxon>Penicillium</taxon>
    </lineage>
</organism>
<comment type="similarity">
    <text evidence="1">Belongs to the short-chain dehydrogenases/reductases (SDR) family.</text>
</comment>
<sequence length="73" mass="8542">MINNIKDLKRKNTFDTNIHSIFYLSKYTIPHLKSGSTIINCTLINHYINRTNLLDYTLLKKAIVAFTQRLSNQ</sequence>
<dbReference type="Pfam" id="PF13561">
    <property type="entry name" value="adh_short_C2"/>
    <property type="match status" value="1"/>
</dbReference>
<dbReference type="OrthoDB" id="1393670at2759"/>
<proteinExistence type="inferred from homology"/>
<dbReference type="AlphaFoldDB" id="A0A9W4HN35"/>
<dbReference type="InterPro" id="IPR002347">
    <property type="entry name" value="SDR_fam"/>
</dbReference>
<evidence type="ECO:0000313" key="4">
    <source>
        <dbReference type="Proteomes" id="UP001153618"/>
    </source>
</evidence>
<dbReference type="SUPFAM" id="SSF51735">
    <property type="entry name" value="NAD(P)-binding Rossmann-fold domains"/>
    <property type="match status" value="1"/>
</dbReference>
<dbReference type="PANTHER" id="PTHR48107">
    <property type="entry name" value="NADPH-DEPENDENT ALDEHYDE REDUCTASE-LIKE PROTEIN, CHLOROPLASTIC-RELATED"/>
    <property type="match status" value="1"/>
</dbReference>
<dbReference type="Proteomes" id="UP001153618">
    <property type="component" value="Unassembled WGS sequence"/>
</dbReference>
<name>A0A9W4HN35_PENOL</name>
<accession>A0A9W4HN35</accession>
<comment type="caution">
    <text evidence="3">The sequence shown here is derived from an EMBL/GenBank/DDBJ whole genome shotgun (WGS) entry which is preliminary data.</text>
</comment>
<keyword evidence="2" id="KW-0560">Oxidoreductase</keyword>
<evidence type="ECO:0000256" key="2">
    <source>
        <dbReference type="ARBA" id="ARBA00023002"/>
    </source>
</evidence>
<dbReference type="EMBL" id="CAJVOS010000018">
    <property type="protein sequence ID" value="CAG8068781.1"/>
    <property type="molecule type" value="Genomic_DNA"/>
</dbReference>
<dbReference type="PANTHER" id="PTHR48107:SF26">
    <property type="entry name" value="OXIDOREDUCTASE, SHORT-CHAIN DEHYDROGENASE_REDUCTASE FAMILY (AFU_ORTHOLOGUE AFUA_4G05870)"/>
    <property type="match status" value="1"/>
</dbReference>
<reference evidence="3" key="1">
    <citation type="submission" date="2021-07" db="EMBL/GenBank/DDBJ databases">
        <authorList>
            <person name="Branca A.L. A."/>
        </authorList>
    </citation>
    <scope>NUCLEOTIDE SEQUENCE</scope>
</reference>
<gene>
    <name evidence="3" type="ORF">POLS_LOCUS3768</name>
</gene>